<gene>
    <name evidence="2" type="ORF">GCM10007301_30280</name>
</gene>
<dbReference type="AlphaFoldDB" id="A0A917C4I9"/>
<dbReference type="Proteomes" id="UP000606044">
    <property type="component" value="Unassembled WGS sequence"/>
</dbReference>
<evidence type="ECO:0000313" key="2">
    <source>
        <dbReference type="EMBL" id="GGF68565.1"/>
    </source>
</evidence>
<evidence type="ECO:0000313" key="3">
    <source>
        <dbReference type="Proteomes" id="UP000606044"/>
    </source>
</evidence>
<accession>A0A917C4I9</accession>
<reference evidence="2" key="1">
    <citation type="journal article" date="2014" name="Int. J. Syst. Evol. Microbiol.">
        <title>Complete genome sequence of Corynebacterium casei LMG S-19264T (=DSM 44701T), isolated from a smear-ripened cheese.</title>
        <authorList>
            <consortium name="US DOE Joint Genome Institute (JGI-PGF)"/>
            <person name="Walter F."/>
            <person name="Albersmeier A."/>
            <person name="Kalinowski J."/>
            <person name="Ruckert C."/>
        </authorList>
    </citation>
    <scope>NUCLEOTIDE SEQUENCE</scope>
    <source>
        <strain evidence="2">CCM 7897</strain>
    </source>
</reference>
<dbReference type="Pfam" id="PF19834">
    <property type="entry name" value="DUF6314"/>
    <property type="match status" value="1"/>
</dbReference>
<sequence>MFHHPGHDLPAQRMYWLEREARAVRVRFPDHRPFISLTHEATQTVEHRCGDDLYRGRFIFADDRRWVETWSVRGPRKDYRSISHFLRI</sequence>
<feature type="domain" description="DUF6314" evidence="1">
    <location>
        <begin position="7"/>
        <end position="87"/>
    </location>
</feature>
<evidence type="ECO:0000259" key="1">
    <source>
        <dbReference type="Pfam" id="PF19834"/>
    </source>
</evidence>
<name>A0A917C4I9_9HYPH</name>
<reference evidence="2" key="2">
    <citation type="submission" date="2020-09" db="EMBL/GenBank/DDBJ databases">
        <authorList>
            <person name="Sun Q."/>
            <person name="Sedlacek I."/>
        </authorList>
    </citation>
    <scope>NUCLEOTIDE SEQUENCE</scope>
    <source>
        <strain evidence="2">CCM 7897</strain>
    </source>
</reference>
<comment type="caution">
    <text evidence="2">The sequence shown here is derived from an EMBL/GenBank/DDBJ whole genome shotgun (WGS) entry which is preliminary data.</text>
</comment>
<dbReference type="InterPro" id="IPR045632">
    <property type="entry name" value="DUF6314"/>
</dbReference>
<proteinExistence type="predicted"/>
<keyword evidence="3" id="KW-1185">Reference proteome</keyword>
<dbReference type="EMBL" id="BMCT01000004">
    <property type="protein sequence ID" value="GGF68565.1"/>
    <property type="molecule type" value="Genomic_DNA"/>
</dbReference>
<protein>
    <recommendedName>
        <fullName evidence="1">DUF6314 domain-containing protein</fullName>
    </recommendedName>
</protein>
<organism evidence="2 3">
    <name type="scientific">Azorhizobium oxalatiphilum</name>
    <dbReference type="NCBI Taxonomy" id="980631"/>
    <lineage>
        <taxon>Bacteria</taxon>
        <taxon>Pseudomonadati</taxon>
        <taxon>Pseudomonadota</taxon>
        <taxon>Alphaproteobacteria</taxon>
        <taxon>Hyphomicrobiales</taxon>
        <taxon>Xanthobacteraceae</taxon>
        <taxon>Azorhizobium</taxon>
    </lineage>
</organism>